<evidence type="ECO:0000256" key="1">
    <source>
        <dbReference type="SAM" id="MobiDB-lite"/>
    </source>
</evidence>
<dbReference type="EMBL" id="JABXWT010000001">
    <property type="protein sequence ID" value="NVO55090.1"/>
    <property type="molecule type" value="Genomic_DNA"/>
</dbReference>
<evidence type="ECO:0000313" key="3">
    <source>
        <dbReference type="Proteomes" id="UP000630805"/>
    </source>
</evidence>
<gene>
    <name evidence="2" type="ORF">HW561_04705</name>
</gene>
<feature type="region of interest" description="Disordered" evidence="1">
    <location>
        <begin position="424"/>
        <end position="488"/>
    </location>
</feature>
<proteinExistence type="predicted"/>
<name>A0ABX2PLU8_9RHOB</name>
<dbReference type="Proteomes" id="UP000630805">
    <property type="component" value="Unassembled WGS sequence"/>
</dbReference>
<feature type="compositionally biased region" description="Gly residues" evidence="1">
    <location>
        <begin position="428"/>
        <end position="439"/>
    </location>
</feature>
<sequence>MNDATLPGLIVPIEARIDKLEKGLQRANRTQRRSTQQMERRAKQSATKIDATYSKMGRNVAASFARMAVPLAAGIASTSTLRAISDTTKGVAKLGDEAKRAGVSLKEHQEWRFVAQQNRIEVDAMIDSFKELNLRADEFIETGKGGGAEMFERLGFSAEQLQQKLQNPSELMLEILERSRRLNRASRIRVADEIFSGTGGERFVALMERSDAELRNTINRAHELGAVLDDDVVASADEVSRKFDELNTRLSSFGKKLAVSMSEGVAGILSAKKNLEGIFGDIERAESVLGDELAKGLEGNKAAIAAHAGDLRDLHGTYDELFNLINRMTGPDGVRVFEIDNTDARFALADIMGDLKRLVDALEGGQIEASEFETEIGELVGEAREVAKELAEIDGSRFSNVISAIGGIGDALDKTIGKATLLKTQLPGNGGYTSSGRGNGEAEVERRRFEGNQPASERAPTSSPRPRAAPPLVDENTGTKRGGGAGRREDFELVTSALRSEITILELEAAALVASASAGGEYAVSIETARREAELLHAAQSSGREVTPELRNEVSRLAQAYTDSARKSELAAQGLRKIDEARLHIENSATNAFTGLINGTMNFKEAMASLMKDLARYAAQKFVLQMLGGLAGGGQGWMNSFATLLGGAFAEGGYTGNGGKYEPAGVVHRGEYVMSKEATNRIGVGNLEALHSSAKRGYASGGYVGRAPVQAVSAARSESVGAAAAPNVTINSPITVNGSAGTPQQNEDLAARMASQMEGTVRGVVVDEIRKQGRPGNMMNNRRQGAR</sequence>
<feature type="compositionally biased region" description="Low complexity" evidence="1">
    <location>
        <begin position="454"/>
        <end position="466"/>
    </location>
</feature>
<keyword evidence="3" id="KW-1185">Reference proteome</keyword>
<feature type="region of interest" description="Disordered" evidence="1">
    <location>
        <begin position="25"/>
        <end position="46"/>
    </location>
</feature>
<comment type="caution">
    <text evidence="2">The sequence shown here is derived from an EMBL/GenBank/DDBJ whole genome shotgun (WGS) entry which is preliminary data.</text>
</comment>
<accession>A0ABX2PLU8</accession>
<organism evidence="2 3">
    <name type="scientific">Ruegeria haliotis</name>
    <dbReference type="NCBI Taxonomy" id="2747601"/>
    <lineage>
        <taxon>Bacteria</taxon>
        <taxon>Pseudomonadati</taxon>
        <taxon>Pseudomonadota</taxon>
        <taxon>Alphaproteobacteria</taxon>
        <taxon>Rhodobacterales</taxon>
        <taxon>Roseobacteraceae</taxon>
        <taxon>Ruegeria</taxon>
    </lineage>
</organism>
<evidence type="ECO:0008006" key="4">
    <source>
        <dbReference type="Google" id="ProtNLM"/>
    </source>
</evidence>
<dbReference type="RefSeq" id="WP_176862122.1">
    <property type="nucleotide sequence ID" value="NZ_JABXWT010000001.1"/>
</dbReference>
<evidence type="ECO:0000313" key="2">
    <source>
        <dbReference type="EMBL" id="NVO55090.1"/>
    </source>
</evidence>
<reference evidence="2 3" key="1">
    <citation type="submission" date="2020-06" db="EMBL/GenBank/DDBJ databases">
        <authorList>
            <person name="Cao W.R."/>
        </authorList>
    </citation>
    <scope>NUCLEOTIDE SEQUENCE [LARGE SCALE GENOMIC DNA]</scope>
    <source>
        <strain evidence="2 3">B1Z28</strain>
    </source>
</reference>
<protein>
    <recommendedName>
        <fullName evidence="4">Lambda family phage tail tape measure protein</fullName>
    </recommendedName>
</protein>